<evidence type="ECO:0000259" key="10">
    <source>
        <dbReference type="PROSITE" id="PS50157"/>
    </source>
</evidence>
<sequence length="451" mass="50931">MFQILLETVMTQGSKEEAVDSVAGLEIPEARSPGEQWEKNLNKILREEKGNSYIQRQHFRQFRYRKCAGPRGVYSQLHDLCCQWLKPGEHTKAEILDLVILEQFLTILPPDMKSWIRECGAETCSQAVALAEGFLLSQAEDKKPKIQGLFVDASNDFPKIKKEAPSDAGQRQFFKQILENEDAVLQGNEKSLMRPPDMSAVVSREWSASAQPAMVPVSFEDVAVYFTDEECPLLNASQVALQLEVMVENYQNMTSLGREAWWNEDEDESQRVSLKRARSTQEGLQSEGTEERVKVMRWDEFSLSEINPMQGVMGPPQIYPGNAPLASASGNFCKTPIQAKPSMRNTAFVSKSMDSPETPTQGKLPQKPRMNTCPICGKSFAHRSLLHEHERIHAKEKPFKCNECGISFSQLATLTSHKRIHTGEKPYQCMACGKSFSHSITLHSHRRSHKI</sequence>
<dbReference type="KEGG" id="pgut:117668272"/>
<protein>
    <submittedName>
        <fullName evidence="14 15">Zinc finger protein with KRAB and SCAN domains 5-like</fullName>
    </submittedName>
</protein>
<evidence type="ECO:0000256" key="5">
    <source>
        <dbReference type="ARBA" id="ARBA00023015"/>
    </source>
</evidence>
<dbReference type="SMART" id="SM00355">
    <property type="entry name" value="ZnF_C2H2"/>
    <property type="match status" value="3"/>
</dbReference>
<dbReference type="Gene3D" id="1.10.4020.10">
    <property type="entry name" value="DNA breaking-rejoining enzymes"/>
    <property type="match status" value="1"/>
</dbReference>
<keyword evidence="13" id="KW-1185">Reference proteome</keyword>
<evidence type="ECO:0000259" key="12">
    <source>
        <dbReference type="PROSITE" id="PS50805"/>
    </source>
</evidence>
<dbReference type="RefSeq" id="XP_060540786.1">
    <property type="nucleotide sequence ID" value="XM_060684803.1"/>
</dbReference>
<dbReference type="Pfam" id="PF01352">
    <property type="entry name" value="KRAB"/>
    <property type="match status" value="1"/>
</dbReference>
<dbReference type="CDD" id="cd07936">
    <property type="entry name" value="SCAN"/>
    <property type="match status" value="1"/>
</dbReference>
<dbReference type="RefSeq" id="XP_034277939.2">
    <property type="nucleotide sequence ID" value="XM_034422048.2"/>
</dbReference>
<keyword evidence="1" id="KW-0479">Metal-binding</keyword>
<feature type="compositionally biased region" description="Polar residues" evidence="9">
    <location>
        <begin position="350"/>
        <end position="363"/>
    </location>
</feature>
<gene>
    <name evidence="14 15" type="primary">LOC117668272</name>
</gene>
<evidence type="ECO:0000256" key="7">
    <source>
        <dbReference type="ARBA" id="ARBA00023242"/>
    </source>
</evidence>
<keyword evidence="4" id="KW-0862">Zinc</keyword>
<dbReference type="Proteomes" id="UP001652622">
    <property type="component" value="Unplaced"/>
</dbReference>
<evidence type="ECO:0000256" key="8">
    <source>
        <dbReference type="PROSITE-ProRule" id="PRU00042"/>
    </source>
</evidence>
<dbReference type="PROSITE" id="PS50804">
    <property type="entry name" value="SCAN_BOX"/>
    <property type="match status" value="1"/>
</dbReference>
<keyword evidence="3 8" id="KW-0863">Zinc-finger</keyword>
<dbReference type="InterPro" id="IPR050916">
    <property type="entry name" value="SCAN-C2H2_zinc_finger"/>
</dbReference>
<dbReference type="SUPFAM" id="SSF57667">
    <property type="entry name" value="beta-beta-alpha zinc fingers"/>
    <property type="match status" value="2"/>
</dbReference>
<dbReference type="InParanoid" id="A0A6P9C5Z6"/>
<proteinExistence type="predicted"/>
<evidence type="ECO:0000313" key="14">
    <source>
        <dbReference type="RefSeq" id="XP_034277939.2"/>
    </source>
</evidence>
<keyword evidence="2" id="KW-0677">Repeat</keyword>
<dbReference type="SMART" id="SM00431">
    <property type="entry name" value="SCAN"/>
    <property type="match status" value="1"/>
</dbReference>
<feature type="domain" description="C2H2-type" evidence="10">
    <location>
        <begin position="427"/>
        <end position="451"/>
    </location>
</feature>
<evidence type="ECO:0000256" key="6">
    <source>
        <dbReference type="ARBA" id="ARBA00023163"/>
    </source>
</evidence>
<dbReference type="Gene3D" id="3.30.160.60">
    <property type="entry name" value="Classic Zinc Finger"/>
    <property type="match status" value="3"/>
</dbReference>
<dbReference type="PANTHER" id="PTHR45935">
    <property type="entry name" value="PROTEIN ZBED8-RELATED"/>
    <property type="match status" value="1"/>
</dbReference>
<dbReference type="PANTHER" id="PTHR45935:SF15">
    <property type="entry name" value="SCAN BOX DOMAIN-CONTAINING PROTEIN"/>
    <property type="match status" value="1"/>
</dbReference>
<dbReference type="PROSITE" id="PS50805">
    <property type="entry name" value="KRAB"/>
    <property type="match status" value="1"/>
</dbReference>
<feature type="domain" description="SCAN box" evidence="11">
    <location>
        <begin position="56"/>
        <end position="134"/>
    </location>
</feature>
<dbReference type="GO" id="GO:0006355">
    <property type="term" value="P:regulation of DNA-templated transcription"/>
    <property type="evidence" value="ECO:0007669"/>
    <property type="project" value="InterPro"/>
</dbReference>
<dbReference type="SMART" id="SM00349">
    <property type="entry name" value="KRAB"/>
    <property type="match status" value="1"/>
</dbReference>
<name>A0A6P9C5Z6_PANGU</name>
<evidence type="ECO:0000256" key="2">
    <source>
        <dbReference type="ARBA" id="ARBA00022737"/>
    </source>
</evidence>
<dbReference type="GeneID" id="117668272"/>
<evidence type="ECO:0000256" key="3">
    <source>
        <dbReference type="ARBA" id="ARBA00022771"/>
    </source>
</evidence>
<keyword evidence="5" id="KW-0805">Transcription regulation</keyword>
<dbReference type="InterPro" id="IPR038269">
    <property type="entry name" value="SCAN_sf"/>
</dbReference>
<dbReference type="PROSITE" id="PS50157">
    <property type="entry name" value="ZINC_FINGER_C2H2_2"/>
    <property type="match status" value="3"/>
</dbReference>
<evidence type="ECO:0000259" key="11">
    <source>
        <dbReference type="PROSITE" id="PS50804"/>
    </source>
</evidence>
<organism evidence="13 14">
    <name type="scientific">Pantherophis guttatus</name>
    <name type="common">Corn snake</name>
    <name type="synonym">Elaphe guttata</name>
    <dbReference type="NCBI Taxonomy" id="94885"/>
    <lineage>
        <taxon>Eukaryota</taxon>
        <taxon>Metazoa</taxon>
        <taxon>Chordata</taxon>
        <taxon>Craniata</taxon>
        <taxon>Vertebrata</taxon>
        <taxon>Euteleostomi</taxon>
        <taxon>Lepidosauria</taxon>
        <taxon>Squamata</taxon>
        <taxon>Bifurcata</taxon>
        <taxon>Unidentata</taxon>
        <taxon>Episquamata</taxon>
        <taxon>Toxicofera</taxon>
        <taxon>Serpentes</taxon>
        <taxon>Colubroidea</taxon>
        <taxon>Colubridae</taxon>
        <taxon>Colubrinae</taxon>
        <taxon>Pantherophis</taxon>
    </lineage>
</organism>
<dbReference type="AlphaFoldDB" id="A0A6P9C5Z6"/>
<keyword evidence="6" id="KW-0804">Transcription</keyword>
<evidence type="ECO:0000313" key="15">
    <source>
        <dbReference type="RefSeq" id="XP_060540786.1"/>
    </source>
</evidence>
<reference evidence="14 15" key="1">
    <citation type="submission" date="2025-05" db="UniProtKB">
        <authorList>
            <consortium name="RefSeq"/>
        </authorList>
    </citation>
    <scope>IDENTIFICATION</scope>
    <source>
        <tissue evidence="14 15">Blood</tissue>
    </source>
</reference>
<feature type="domain" description="C2H2-type" evidence="10">
    <location>
        <begin position="371"/>
        <end position="398"/>
    </location>
</feature>
<evidence type="ECO:0000313" key="13">
    <source>
        <dbReference type="Proteomes" id="UP001652622"/>
    </source>
</evidence>
<dbReference type="Pfam" id="PF02023">
    <property type="entry name" value="SCAN"/>
    <property type="match status" value="1"/>
</dbReference>
<dbReference type="InterPro" id="IPR036236">
    <property type="entry name" value="Znf_C2H2_sf"/>
</dbReference>
<dbReference type="InterPro" id="IPR003309">
    <property type="entry name" value="SCAN_dom"/>
</dbReference>
<accession>A0A6P9C5Z6</accession>
<dbReference type="PROSITE" id="PS00028">
    <property type="entry name" value="ZINC_FINGER_C2H2_1"/>
    <property type="match status" value="3"/>
</dbReference>
<keyword evidence="7" id="KW-0539">Nucleus</keyword>
<dbReference type="InterPro" id="IPR013087">
    <property type="entry name" value="Znf_C2H2_type"/>
</dbReference>
<evidence type="ECO:0000256" key="1">
    <source>
        <dbReference type="ARBA" id="ARBA00022723"/>
    </source>
</evidence>
<dbReference type="SUPFAM" id="SSF109640">
    <property type="entry name" value="KRAB domain (Kruppel-associated box)"/>
    <property type="match status" value="1"/>
</dbReference>
<evidence type="ECO:0000256" key="4">
    <source>
        <dbReference type="ARBA" id="ARBA00022833"/>
    </source>
</evidence>
<evidence type="ECO:0000256" key="9">
    <source>
        <dbReference type="SAM" id="MobiDB-lite"/>
    </source>
</evidence>
<dbReference type="InterPro" id="IPR036051">
    <property type="entry name" value="KRAB_dom_sf"/>
</dbReference>
<dbReference type="Pfam" id="PF00096">
    <property type="entry name" value="zf-C2H2"/>
    <property type="match status" value="3"/>
</dbReference>
<dbReference type="Gene3D" id="6.10.140.140">
    <property type="match status" value="1"/>
</dbReference>
<feature type="region of interest" description="Disordered" evidence="9">
    <location>
        <begin position="350"/>
        <end position="369"/>
    </location>
</feature>
<dbReference type="SUPFAM" id="SSF47353">
    <property type="entry name" value="Retrovirus capsid dimerization domain-like"/>
    <property type="match status" value="1"/>
</dbReference>
<feature type="domain" description="KRAB" evidence="12">
    <location>
        <begin position="217"/>
        <end position="291"/>
    </location>
</feature>
<dbReference type="InterPro" id="IPR001909">
    <property type="entry name" value="KRAB"/>
</dbReference>
<feature type="domain" description="C2H2-type" evidence="10">
    <location>
        <begin position="399"/>
        <end position="426"/>
    </location>
</feature>
<dbReference type="CDD" id="cd07765">
    <property type="entry name" value="KRAB_A-box"/>
    <property type="match status" value="1"/>
</dbReference>